<dbReference type="EMBL" id="WJEC01008806">
    <property type="protein sequence ID" value="KAF7460013.1"/>
    <property type="molecule type" value="Genomic_DNA"/>
</dbReference>
<reference evidence="3 4" key="1">
    <citation type="submission" date="2019-04" db="EMBL/GenBank/DDBJ databases">
        <authorList>
            <person name="Alioto T."/>
            <person name="Alioto T."/>
        </authorList>
    </citation>
    <scope>NUCLEOTIDE SEQUENCE [LARGE SCALE GENOMIC DNA]</scope>
</reference>
<keyword evidence="1" id="KW-0472">Membrane</keyword>
<sequence>MGLFTGDELWALSVAVAVFLLLVDLMHRRQRWAARYPPGPVPLPGLGNLLQIDFQNMPSSFQKVKEPVVDGSRGHVDPNHSDG</sequence>
<name>A0A5E4BMZ0_MARMO</name>
<evidence type="ECO:0000313" key="4">
    <source>
        <dbReference type="Proteomes" id="UP000335636"/>
    </source>
</evidence>
<accession>A0A5E4BMZ0</accession>
<organism evidence="3 4">
    <name type="scientific">Marmota monax</name>
    <name type="common">Woodchuck</name>
    <dbReference type="NCBI Taxonomy" id="9995"/>
    <lineage>
        <taxon>Eukaryota</taxon>
        <taxon>Metazoa</taxon>
        <taxon>Chordata</taxon>
        <taxon>Craniata</taxon>
        <taxon>Vertebrata</taxon>
        <taxon>Euteleostomi</taxon>
        <taxon>Mammalia</taxon>
        <taxon>Eutheria</taxon>
        <taxon>Euarchontoglires</taxon>
        <taxon>Glires</taxon>
        <taxon>Rodentia</taxon>
        <taxon>Sciuromorpha</taxon>
        <taxon>Sciuridae</taxon>
        <taxon>Xerinae</taxon>
        <taxon>Marmotini</taxon>
        <taxon>Marmota</taxon>
    </lineage>
</organism>
<reference evidence="2" key="2">
    <citation type="submission" date="2020-08" db="EMBL/GenBank/DDBJ databases">
        <authorList>
            <person name="Shumante A."/>
            <person name="Zimin A.V."/>
            <person name="Puiu D."/>
            <person name="Salzberg S.L."/>
        </authorList>
    </citation>
    <scope>NUCLEOTIDE SEQUENCE</scope>
    <source>
        <strain evidence="2">WC2-LM</strain>
        <tissue evidence="2">Liver</tissue>
    </source>
</reference>
<keyword evidence="1" id="KW-0812">Transmembrane</keyword>
<protein>
    <submittedName>
        <fullName evidence="3">Uncharacterized protein</fullName>
    </submittedName>
</protein>
<evidence type="ECO:0000313" key="3">
    <source>
        <dbReference type="EMBL" id="VTJ70420.1"/>
    </source>
</evidence>
<keyword evidence="4" id="KW-1185">Reference proteome</keyword>
<evidence type="ECO:0000313" key="2">
    <source>
        <dbReference type="EMBL" id="KAF7460013.1"/>
    </source>
</evidence>
<dbReference type="AlphaFoldDB" id="A0A5E4BMZ0"/>
<dbReference type="Proteomes" id="UP000335636">
    <property type="component" value="Unassembled WGS sequence"/>
</dbReference>
<proteinExistence type="predicted"/>
<evidence type="ECO:0000256" key="1">
    <source>
        <dbReference type="SAM" id="Phobius"/>
    </source>
</evidence>
<gene>
    <name evidence="2" type="ORF">GHT09_019790</name>
    <name evidence="3" type="ORF">MONAX_5E042348</name>
</gene>
<dbReference type="Proteomes" id="UP000662637">
    <property type="component" value="Unassembled WGS sequence"/>
</dbReference>
<feature type="transmembrane region" description="Helical" evidence="1">
    <location>
        <begin position="6"/>
        <end position="26"/>
    </location>
</feature>
<dbReference type="EMBL" id="CABDUW010000506">
    <property type="protein sequence ID" value="VTJ70420.1"/>
    <property type="molecule type" value="Genomic_DNA"/>
</dbReference>
<keyword evidence="1" id="KW-1133">Transmembrane helix</keyword>